<keyword evidence="5 9" id="KW-0479">Metal-binding</keyword>
<keyword evidence="4 9" id="KW-0349">Heme</keyword>
<dbReference type="InterPro" id="IPR050364">
    <property type="entry name" value="Cytochrome_P450_fung"/>
</dbReference>
<accession>A0AAV5A678</accession>
<dbReference type="InterPro" id="IPR001128">
    <property type="entry name" value="Cyt_P450"/>
</dbReference>
<evidence type="ECO:0008006" key="13">
    <source>
        <dbReference type="Google" id="ProtNLM"/>
    </source>
</evidence>
<dbReference type="Pfam" id="PF00067">
    <property type="entry name" value="p450"/>
    <property type="match status" value="1"/>
</dbReference>
<dbReference type="InterPro" id="IPR017972">
    <property type="entry name" value="Cyt_P450_CS"/>
</dbReference>
<proteinExistence type="inferred from homology"/>
<comment type="similarity">
    <text evidence="3 10">Belongs to the cytochrome P450 family.</text>
</comment>
<protein>
    <recommendedName>
        <fullName evidence="13">Cytochrome P450</fullName>
    </recommendedName>
</protein>
<keyword evidence="6 10" id="KW-0560">Oxidoreductase</keyword>
<dbReference type="SUPFAM" id="SSF48264">
    <property type="entry name" value="Cytochrome P450"/>
    <property type="match status" value="1"/>
</dbReference>
<dbReference type="Proteomes" id="UP001050691">
    <property type="component" value="Unassembled WGS sequence"/>
</dbReference>
<dbReference type="PANTHER" id="PTHR46300">
    <property type="entry name" value="P450, PUTATIVE (EUROFUNG)-RELATED-RELATED"/>
    <property type="match status" value="1"/>
</dbReference>
<dbReference type="GO" id="GO:0004497">
    <property type="term" value="F:monooxygenase activity"/>
    <property type="evidence" value="ECO:0007669"/>
    <property type="project" value="UniProtKB-KW"/>
</dbReference>
<evidence type="ECO:0000256" key="7">
    <source>
        <dbReference type="ARBA" id="ARBA00023004"/>
    </source>
</evidence>
<dbReference type="AlphaFoldDB" id="A0AAV5A678"/>
<gene>
    <name evidence="11" type="ORF">Clacol_002366</name>
</gene>
<evidence type="ECO:0000256" key="2">
    <source>
        <dbReference type="ARBA" id="ARBA00005179"/>
    </source>
</evidence>
<dbReference type="CDD" id="cd11065">
    <property type="entry name" value="CYP64-like"/>
    <property type="match status" value="1"/>
</dbReference>
<evidence type="ECO:0000256" key="4">
    <source>
        <dbReference type="ARBA" id="ARBA00022617"/>
    </source>
</evidence>
<name>A0AAV5A678_9AGAM</name>
<evidence type="ECO:0000256" key="6">
    <source>
        <dbReference type="ARBA" id="ARBA00023002"/>
    </source>
</evidence>
<comment type="cofactor">
    <cofactor evidence="1 9">
        <name>heme</name>
        <dbReference type="ChEBI" id="CHEBI:30413"/>
    </cofactor>
</comment>
<dbReference type="PROSITE" id="PS00086">
    <property type="entry name" value="CYTOCHROME_P450"/>
    <property type="match status" value="1"/>
</dbReference>
<dbReference type="InterPro" id="IPR002401">
    <property type="entry name" value="Cyt_P450_E_grp-I"/>
</dbReference>
<dbReference type="InterPro" id="IPR036396">
    <property type="entry name" value="Cyt_P450_sf"/>
</dbReference>
<evidence type="ECO:0000256" key="5">
    <source>
        <dbReference type="ARBA" id="ARBA00022723"/>
    </source>
</evidence>
<dbReference type="GO" id="GO:0016705">
    <property type="term" value="F:oxidoreductase activity, acting on paired donors, with incorporation or reduction of molecular oxygen"/>
    <property type="evidence" value="ECO:0007669"/>
    <property type="project" value="InterPro"/>
</dbReference>
<evidence type="ECO:0000256" key="8">
    <source>
        <dbReference type="ARBA" id="ARBA00023033"/>
    </source>
</evidence>
<dbReference type="PANTHER" id="PTHR46300:SF7">
    <property type="entry name" value="P450, PUTATIVE (EUROFUNG)-RELATED"/>
    <property type="match status" value="1"/>
</dbReference>
<dbReference type="GO" id="GO:0005506">
    <property type="term" value="F:iron ion binding"/>
    <property type="evidence" value="ECO:0007669"/>
    <property type="project" value="InterPro"/>
</dbReference>
<dbReference type="EMBL" id="BPWL01000003">
    <property type="protein sequence ID" value="GJJ08158.1"/>
    <property type="molecule type" value="Genomic_DNA"/>
</dbReference>
<evidence type="ECO:0000256" key="9">
    <source>
        <dbReference type="PIRSR" id="PIRSR602401-1"/>
    </source>
</evidence>
<dbReference type="PRINTS" id="PR00463">
    <property type="entry name" value="EP450I"/>
</dbReference>
<comment type="pathway">
    <text evidence="2">Secondary metabolite biosynthesis.</text>
</comment>
<evidence type="ECO:0000256" key="3">
    <source>
        <dbReference type="ARBA" id="ARBA00010617"/>
    </source>
</evidence>
<sequence length="475" mass="54236">MLTWKQDILVILFALSLPLLYHRRRTARDKLPPGPKPLPFIGDIVHVHSYGKPIIILNSYKAVYDLMESRSSIYSDRPHLIMLMELMGFPGTAFQPYSNLWRKHRSLYHKQMNQIAVQNYHPSQMAAAIDFLKMLLEDPKDYIQHIRRSAANLSLSIAYGRDLIHRFDQYLDLSEQVSGNFVRAVRPGEFLVESFPILKYVPLWFPGANFRRWAKMAHDKMQDAWNIPFRDVKEQMAKGNVPPSFVANSLVELGRSDESDFEVGAVKSVAGGIFAAGADTTTAALSWFFLAMTLFPDCQIKAQEELDRVIGRNRIPQFSDRPFLPYIDGLVKEVFRWFPVAPSVILIAFTSIITDHRKILHDPEVYPDPMSFIPERFLPDKDGNVPRDPTVSGVFGFGRRICAGRHLAEGFVWIMAVSVLSLFDIRPATDSDGKPIDVRYAMEPLPGFFCHPQRFPCVITPRSPEVVQLLNQVQF</sequence>
<evidence type="ECO:0000313" key="12">
    <source>
        <dbReference type="Proteomes" id="UP001050691"/>
    </source>
</evidence>
<reference evidence="11" key="1">
    <citation type="submission" date="2021-10" db="EMBL/GenBank/DDBJ databases">
        <title>De novo Genome Assembly of Clathrus columnatus (Basidiomycota, Fungi) Using Illumina and Nanopore Sequence Data.</title>
        <authorList>
            <person name="Ogiso-Tanaka E."/>
            <person name="Itagaki H."/>
            <person name="Hosoya T."/>
            <person name="Hosaka K."/>
        </authorList>
    </citation>
    <scope>NUCLEOTIDE SEQUENCE</scope>
    <source>
        <strain evidence="11">MO-923</strain>
    </source>
</reference>
<comment type="caution">
    <text evidence="11">The sequence shown here is derived from an EMBL/GenBank/DDBJ whole genome shotgun (WGS) entry which is preliminary data.</text>
</comment>
<keyword evidence="8 10" id="KW-0503">Monooxygenase</keyword>
<dbReference type="GO" id="GO:0020037">
    <property type="term" value="F:heme binding"/>
    <property type="evidence" value="ECO:0007669"/>
    <property type="project" value="InterPro"/>
</dbReference>
<evidence type="ECO:0000313" key="11">
    <source>
        <dbReference type="EMBL" id="GJJ08158.1"/>
    </source>
</evidence>
<feature type="binding site" description="axial binding residue" evidence="9">
    <location>
        <position position="402"/>
    </location>
    <ligand>
        <name>heme</name>
        <dbReference type="ChEBI" id="CHEBI:30413"/>
    </ligand>
    <ligandPart>
        <name>Fe</name>
        <dbReference type="ChEBI" id="CHEBI:18248"/>
    </ligandPart>
</feature>
<dbReference type="PRINTS" id="PR00385">
    <property type="entry name" value="P450"/>
</dbReference>
<dbReference type="Gene3D" id="1.10.630.10">
    <property type="entry name" value="Cytochrome P450"/>
    <property type="match status" value="1"/>
</dbReference>
<keyword evidence="7 9" id="KW-0408">Iron</keyword>
<evidence type="ECO:0000256" key="10">
    <source>
        <dbReference type="RuleBase" id="RU000461"/>
    </source>
</evidence>
<organism evidence="11 12">
    <name type="scientific">Clathrus columnatus</name>
    <dbReference type="NCBI Taxonomy" id="1419009"/>
    <lineage>
        <taxon>Eukaryota</taxon>
        <taxon>Fungi</taxon>
        <taxon>Dikarya</taxon>
        <taxon>Basidiomycota</taxon>
        <taxon>Agaricomycotina</taxon>
        <taxon>Agaricomycetes</taxon>
        <taxon>Phallomycetidae</taxon>
        <taxon>Phallales</taxon>
        <taxon>Clathraceae</taxon>
        <taxon>Clathrus</taxon>
    </lineage>
</organism>
<keyword evidence="12" id="KW-1185">Reference proteome</keyword>
<evidence type="ECO:0000256" key="1">
    <source>
        <dbReference type="ARBA" id="ARBA00001971"/>
    </source>
</evidence>